<dbReference type="GO" id="GO:0005524">
    <property type="term" value="F:ATP binding"/>
    <property type="evidence" value="ECO:0007669"/>
    <property type="project" value="UniProtKB-KW"/>
</dbReference>
<dbReference type="GO" id="GO:0035974">
    <property type="term" value="C:meiotic spindle pole body"/>
    <property type="evidence" value="ECO:0007669"/>
    <property type="project" value="TreeGrafter"/>
</dbReference>
<dbReference type="PANTHER" id="PTHR12688">
    <property type="entry name" value="DYNEIN LIGHT INTERMEDIATE CHAIN"/>
    <property type="match status" value="1"/>
</dbReference>
<name>A0A165R1H1_EXIGL</name>
<dbReference type="EMBL" id="KV425882">
    <property type="protein sequence ID" value="KZW04365.1"/>
    <property type="molecule type" value="Genomic_DNA"/>
</dbReference>
<dbReference type="GO" id="GO:0000226">
    <property type="term" value="P:microtubule cytoskeleton organization"/>
    <property type="evidence" value="ECO:0007669"/>
    <property type="project" value="TreeGrafter"/>
</dbReference>
<evidence type="ECO:0000256" key="4">
    <source>
        <dbReference type="ARBA" id="ARBA00022490"/>
    </source>
</evidence>
<dbReference type="GO" id="GO:0005868">
    <property type="term" value="C:cytoplasmic dynein complex"/>
    <property type="evidence" value="ECO:0007669"/>
    <property type="project" value="InterPro"/>
</dbReference>
<dbReference type="InterPro" id="IPR027417">
    <property type="entry name" value="P-loop_NTPase"/>
</dbReference>
<protein>
    <recommendedName>
        <fullName evidence="14">DLIC-domain-containing protein</fullName>
    </recommendedName>
</protein>
<keyword evidence="5" id="KW-0493">Microtubule</keyword>
<evidence type="ECO:0000256" key="5">
    <source>
        <dbReference type="ARBA" id="ARBA00022701"/>
    </source>
</evidence>
<keyword evidence="13" id="KW-1185">Reference proteome</keyword>
<dbReference type="STRING" id="1314781.A0A165R1H1"/>
<comment type="similarity">
    <text evidence="2">Belongs to the dynein light intermediate chain family.</text>
</comment>
<evidence type="ECO:0000313" key="13">
    <source>
        <dbReference type="Proteomes" id="UP000077266"/>
    </source>
</evidence>
<keyword evidence="10" id="KW-0206">Cytoskeleton</keyword>
<sequence length="563" mass="60318">MSERAESPPAELWSSILDSVSSTRSIPSKQILLLGEPGTGKSTVAAGLLHKPVESTSAATDFALGYDWADVKDDAEEDTLARLSILTLPSSAPAYLSLIPHFVPPKTALPNSLVMILLDWTKPWSFIEQLEMWLQWVEKWAKGDGSREMEIAREESRERLQSHLQHYTEPSSETAALPLAGSSISASTLLPLGSGTFTHNSAGVPIIVVCTKADLIDETPESLNAGPSGMGGMVKGKGSEWEERTDAVMQVLRTICLKYGAGLFYTSQQPATLQTLRQYALHLLFAPPAPSVAAAAGEGVAPTRNPFPFTHKPNTLDRDRILVPAGWDSWGKISVLREGFEAVRWGDAWESDLDSAPSREDHPPSDGAISMFRDIVGPDRSAKPPPLPELIEPTPEQGFLAKHYETLSRDPERDPRATFRHAAATGPTGVVGPMGPSSFNLPNVERALVEMESTNEAPATGTGSRNRPANAPTRRTQQTDGRNPLAQVLPGTAGRAGGPASPISATRPAGDLGGPQTHEVLQNFFQSLLVNKNRGSTPLSASASSQTSTSPKATEPKDEPKSS</sequence>
<feature type="compositionally biased region" description="Polar residues" evidence="11">
    <location>
        <begin position="453"/>
        <end position="481"/>
    </location>
</feature>
<feature type="region of interest" description="Disordered" evidence="11">
    <location>
        <begin position="453"/>
        <end position="518"/>
    </location>
</feature>
<evidence type="ECO:0000256" key="11">
    <source>
        <dbReference type="SAM" id="MobiDB-lite"/>
    </source>
</evidence>
<keyword evidence="8" id="KW-0243">Dynein</keyword>
<evidence type="ECO:0000313" key="12">
    <source>
        <dbReference type="EMBL" id="KZW04365.1"/>
    </source>
</evidence>
<feature type="region of interest" description="Disordered" evidence="11">
    <location>
        <begin position="352"/>
        <end position="385"/>
    </location>
</feature>
<dbReference type="GO" id="GO:0007018">
    <property type="term" value="P:microtubule-based movement"/>
    <property type="evidence" value="ECO:0007669"/>
    <property type="project" value="InterPro"/>
</dbReference>
<evidence type="ECO:0000256" key="9">
    <source>
        <dbReference type="ARBA" id="ARBA00023175"/>
    </source>
</evidence>
<evidence type="ECO:0000256" key="1">
    <source>
        <dbReference type="ARBA" id="ARBA00004245"/>
    </source>
</evidence>
<proteinExistence type="inferred from homology"/>
<organism evidence="12 13">
    <name type="scientific">Exidia glandulosa HHB12029</name>
    <dbReference type="NCBI Taxonomy" id="1314781"/>
    <lineage>
        <taxon>Eukaryota</taxon>
        <taxon>Fungi</taxon>
        <taxon>Dikarya</taxon>
        <taxon>Basidiomycota</taxon>
        <taxon>Agaricomycotina</taxon>
        <taxon>Agaricomycetes</taxon>
        <taxon>Auriculariales</taxon>
        <taxon>Exidiaceae</taxon>
        <taxon>Exidia</taxon>
    </lineage>
</organism>
<keyword evidence="9" id="KW-0505">Motor protein</keyword>
<evidence type="ECO:0008006" key="14">
    <source>
        <dbReference type="Google" id="ProtNLM"/>
    </source>
</evidence>
<dbReference type="Proteomes" id="UP000077266">
    <property type="component" value="Unassembled WGS sequence"/>
</dbReference>
<keyword evidence="7" id="KW-0067">ATP-binding</keyword>
<accession>A0A165R1H1</accession>
<dbReference type="Pfam" id="PF05783">
    <property type="entry name" value="DLIC"/>
    <property type="match status" value="2"/>
</dbReference>
<dbReference type="PANTHER" id="PTHR12688:SF0">
    <property type="entry name" value="DYNEIN LIGHT INTERMEDIATE CHAIN"/>
    <property type="match status" value="1"/>
</dbReference>
<evidence type="ECO:0000256" key="10">
    <source>
        <dbReference type="ARBA" id="ARBA00023212"/>
    </source>
</evidence>
<gene>
    <name evidence="12" type="ORF">EXIGLDRAFT_786391</name>
</gene>
<evidence type="ECO:0000256" key="3">
    <source>
        <dbReference type="ARBA" id="ARBA00022448"/>
    </source>
</evidence>
<keyword evidence="4" id="KW-0963">Cytoplasm</keyword>
<dbReference type="InterPro" id="IPR022780">
    <property type="entry name" value="Dynein_light_int_chain"/>
</dbReference>
<dbReference type="GO" id="GO:0045504">
    <property type="term" value="F:dynein heavy chain binding"/>
    <property type="evidence" value="ECO:0007669"/>
    <property type="project" value="TreeGrafter"/>
</dbReference>
<comment type="subcellular location">
    <subcellularLocation>
        <location evidence="1">Cytoplasm</location>
        <location evidence="1">Cytoskeleton</location>
    </subcellularLocation>
</comment>
<keyword evidence="3" id="KW-0813">Transport</keyword>
<dbReference type="Gene3D" id="3.40.50.300">
    <property type="entry name" value="P-loop containing nucleotide triphosphate hydrolases"/>
    <property type="match status" value="1"/>
</dbReference>
<feature type="compositionally biased region" description="Basic and acidic residues" evidence="11">
    <location>
        <begin position="554"/>
        <end position="563"/>
    </location>
</feature>
<dbReference type="GO" id="GO:0005874">
    <property type="term" value="C:microtubule"/>
    <property type="evidence" value="ECO:0007669"/>
    <property type="project" value="UniProtKB-KW"/>
</dbReference>
<evidence type="ECO:0000256" key="6">
    <source>
        <dbReference type="ARBA" id="ARBA00022741"/>
    </source>
</evidence>
<dbReference type="InterPro" id="IPR008467">
    <property type="entry name" value="Dynein1_light_intermed_chain"/>
</dbReference>
<evidence type="ECO:0000256" key="7">
    <source>
        <dbReference type="ARBA" id="ARBA00022840"/>
    </source>
</evidence>
<dbReference type="SUPFAM" id="SSF52540">
    <property type="entry name" value="P-loop containing nucleoside triphosphate hydrolases"/>
    <property type="match status" value="1"/>
</dbReference>
<dbReference type="AlphaFoldDB" id="A0A165R1H1"/>
<feature type="region of interest" description="Disordered" evidence="11">
    <location>
        <begin position="534"/>
        <end position="563"/>
    </location>
</feature>
<keyword evidence="6" id="KW-0547">Nucleotide-binding</keyword>
<feature type="compositionally biased region" description="Low complexity" evidence="11">
    <location>
        <begin position="536"/>
        <end position="553"/>
    </location>
</feature>
<evidence type="ECO:0000256" key="8">
    <source>
        <dbReference type="ARBA" id="ARBA00023017"/>
    </source>
</evidence>
<evidence type="ECO:0000256" key="2">
    <source>
        <dbReference type="ARBA" id="ARBA00006831"/>
    </source>
</evidence>
<dbReference type="InParanoid" id="A0A165R1H1"/>
<reference evidence="12 13" key="1">
    <citation type="journal article" date="2016" name="Mol. Biol. Evol.">
        <title>Comparative Genomics of Early-Diverging Mushroom-Forming Fungi Provides Insights into the Origins of Lignocellulose Decay Capabilities.</title>
        <authorList>
            <person name="Nagy L.G."/>
            <person name="Riley R."/>
            <person name="Tritt A."/>
            <person name="Adam C."/>
            <person name="Daum C."/>
            <person name="Floudas D."/>
            <person name="Sun H."/>
            <person name="Yadav J.S."/>
            <person name="Pangilinan J."/>
            <person name="Larsson K.H."/>
            <person name="Matsuura K."/>
            <person name="Barry K."/>
            <person name="Labutti K."/>
            <person name="Kuo R."/>
            <person name="Ohm R.A."/>
            <person name="Bhattacharya S.S."/>
            <person name="Shirouzu T."/>
            <person name="Yoshinaga Y."/>
            <person name="Martin F.M."/>
            <person name="Grigoriev I.V."/>
            <person name="Hibbett D.S."/>
        </authorList>
    </citation>
    <scope>NUCLEOTIDE SEQUENCE [LARGE SCALE GENOMIC DNA]</scope>
    <source>
        <strain evidence="12 13">HHB12029</strain>
    </source>
</reference>
<dbReference type="OrthoDB" id="27603at2759"/>